<name>A0AA35NV65_9SAUR</name>
<gene>
    <name evidence="1" type="ORF">PODLI_1B016255</name>
</gene>
<dbReference type="AlphaFoldDB" id="A0AA35NV65"/>
<keyword evidence="2" id="KW-1185">Reference proteome</keyword>
<evidence type="ECO:0000313" key="1">
    <source>
        <dbReference type="EMBL" id="CAI5762730.1"/>
    </source>
</evidence>
<organism evidence="1 2">
    <name type="scientific">Podarcis lilfordi</name>
    <name type="common">Lilford's wall lizard</name>
    <dbReference type="NCBI Taxonomy" id="74358"/>
    <lineage>
        <taxon>Eukaryota</taxon>
        <taxon>Metazoa</taxon>
        <taxon>Chordata</taxon>
        <taxon>Craniata</taxon>
        <taxon>Vertebrata</taxon>
        <taxon>Euteleostomi</taxon>
        <taxon>Lepidosauria</taxon>
        <taxon>Squamata</taxon>
        <taxon>Bifurcata</taxon>
        <taxon>Unidentata</taxon>
        <taxon>Episquamata</taxon>
        <taxon>Laterata</taxon>
        <taxon>Lacertibaenia</taxon>
        <taxon>Lacertidae</taxon>
        <taxon>Podarcis</taxon>
    </lineage>
</organism>
<accession>A0AA35NV65</accession>
<proteinExistence type="predicted"/>
<evidence type="ECO:0000313" key="2">
    <source>
        <dbReference type="Proteomes" id="UP001178461"/>
    </source>
</evidence>
<dbReference type="Proteomes" id="UP001178461">
    <property type="component" value="Chromosome 1"/>
</dbReference>
<reference evidence="1" key="1">
    <citation type="submission" date="2022-12" db="EMBL/GenBank/DDBJ databases">
        <authorList>
            <person name="Alioto T."/>
            <person name="Alioto T."/>
            <person name="Gomez Garrido J."/>
        </authorList>
    </citation>
    <scope>NUCLEOTIDE SEQUENCE</scope>
</reference>
<sequence length="124" mass="14176">MRVPPDPIISVYILIGLVEYDFYLPFLPFPQLAVCLSICAKNHRAGIKRRPISMETSGPFLWIASANPGRNILAYVRRRRQPVFEILSQLQRQQIVSFSALWGYLRLPCSLSIDLPAPSHLPRM</sequence>
<dbReference type="EMBL" id="OX395126">
    <property type="protein sequence ID" value="CAI5762730.1"/>
    <property type="molecule type" value="Genomic_DNA"/>
</dbReference>
<protein>
    <submittedName>
        <fullName evidence="1">Uncharacterized protein</fullName>
    </submittedName>
</protein>